<keyword evidence="4" id="KW-1185">Reference proteome</keyword>
<gene>
    <name evidence="3" type="ORF">PFY12_04440</name>
</gene>
<dbReference type="CDD" id="cd00063">
    <property type="entry name" value="FN3"/>
    <property type="match status" value="1"/>
</dbReference>
<dbReference type="Pfam" id="PF18962">
    <property type="entry name" value="Por_Secre_tail"/>
    <property type="match status" value="1"/>
</dbReference>
<dbReference type="NCBIfam" id="TIGR04183">
    <property type="entry name" value="Por_Secre_tail"/>
    <property type="match status" value="1"/>
</dbReference>
<sequence>MNIFTTPTNVVADNITFTSVRISWDAIPGSTQFTVKIKQQGTVTWMLFPIFNLNMLGITGLSACTVYEVQVMENLTGDTSESIFFTTKPTYCTSSSLVSGGWLLKVQIVPSQGGFPVMTSNSAASTYSNYRDDPLRKITLLSGSVNNTFTFTTGFNSSHHGYIKAWIDFNGNGLFEALEVIVDVNTPTCCQNLPFNVPTSGITDIQCSVVMRVINSNSPINSSCGEFSSGEVEDYAVYFSSGALGTDDITGKNEIAIFPNPVSDLLHFSGLSADVDFKMYNAAGQIVHEGRTKNQTVNVSRLIKGVYYIQIKEKENSVKLKFIKK</sequence>
<proteinExistence type="predicted"/>
<organism evidence="3 4">
    <name type="scientific">Chryseobacterium camelliae</name>
    <dbReference type="NCBI Taxonomy" id="1265445"/>
    <lineage>
        <taxon>Bacteria</taxon>
        <taxon>Pseudomonadati</taxon>
        <taxon>Bacteroidota</taxon>
        <taxon>Flavobacteriia</taxon>
        <taxon>Flavobacteriales</taxon>
        <taxon>Weeksellaceae</taxon>
        <taxon>Chryseobacterium group</taxon>
        <taxon>Chryseobacterium</taxon>
    </lineage>
</organism>
<dbReference type="InterPro" id="IPR026444">
    <property type="entry name" value="Secre_tail"/>
</dbReference>
<dbReference type="InterPro" id="IPR036116">
    <property type="entry name" value="FN3_sf"/>
</dbReference>
<dbReference type="Proteomes" id="UP001210978">
    <property type="component" value="Chromosome"/>
</dbReference>
<evidence type="ECO:0000256" key="1">
    <source>
        <dbReference type="ARBA" id="ARBA00022729"/>
    </source>
</evidence>
<dbReference type="EMBL" id="CP115859">
    <property type="protein sequence ID" value="WBV61373.1"/>
    <property type="molecule type" value="Genomic_DNA"/>
</dbReference>
<dbReference type="InterPro" id="IPR013783">
    <property type="entry name" value="Ig-like_fold"/>
</dbReference>
<reference evidence="3 4" key="1">
    <citation type="submission" date="2023-01" db="EMBL/GenBank/DDBJ databases">
        <title>Complete genome of Chryseobacterium camelliae VAN22-5A.</title>
        <authorList>
            <person name="Zong G."/>
            <person name="Cao G."/>
        </authorList>
    </citation>
    <scope>NUCLEOTIDE SEQUENCE [LARGE SCALE GENOMIC DNA]</scope>
    <source>
        <strain evidence="3 4">VAN22-5A</strain>
    </source>
</reference>
<dbReference type="Gene3D" id="2.60.40.10">
    <property type="entry name" value="Immunoglobulins"/>
    <property type="match status" value="1"/>
</dbReference>
<protein>
    <submittedName>
        <fullName evidence="3">GEVED domain-containing protein</fullName>
    </submittedName>
</protein>
<evidence type="ECO:0000313" key="3">
    <source>
        <dbReference type="EMBL" id="WBV61373.1"/>
    </source>
</evidence>
<keyword evidence="1" id="KW-0732">Signal</keyword>
<evidence type="ECO:0000259" key="2">
    <source>
        <dbReference type="PROSITE" id="PS50853"/>
    </source>
</evidence>
<name>A0ABY7QRC8_9FLAO</name>
<evidence type="ECO:0000313" key="4">
    <source>
        <dbReference type="Proteomes" id="UP001210978"/>
    </source>
</evidence>
<dbReference type="InterPro" id="IPR045474">
    <property type="entry name" value="GEVED"/>
</dbReference>
<feature type="domain" description="Fibronectin type-III" evidence="2">
    <location>
        <begin position="6"/>
        <end position="90"/>
    </location>
</feature>
<dbReference type="SUPFAM" id="SSF49265">
    <property type="entry name" value="Fibronectin type III"/>
    <property type="match status" value="1"/>
</dbReference>
<dbReference type="Pfam" id="PF20009">
    <property type="entry name" value="GEVED"/>
    <property type="match status" value="1"/>
</dbReference>
<dbReference type="PROSITE" id="PS50853">
    <property type="entry name" value="FN3"/>
    <property type="match status" value="1"/>
</dbReference>
<accession>A0ABY7QRC8</accession>
<dbReference type="InterPro" id="IPR003961">
    <property type="entry name" value="FN3_dom"/>
</dbReference>
<dbReference type="RefSeq" id="WP_271149663.1">
    <property type="nucleotide sequence ID" value="NZ_CP115859.1"/>
</dbReference>